<dbReference type="AlphaFoldDB" id="A0A5B7I2G5"/>
<comment type="caution">
    <text evidence="1">The sequence shown here is derived from an EMBL/GenBank/DDBJ whole genome shotgun (WGS) entry which is preliminary data.</text>
</comment>
<protein>
    <submittedName>
        <fullName evidence="1">Uncharacterized protein</fullName>
    </submittedName>
</protein>
<name>A0A5B7I2G5_PORTR</name>
<gene>
    <name evidence="1" type="ORF">E2C01_070745</name>
</gene>
<evidence type="ECO:0000313" key="2">
    <source>
        <dbReference type="Proteomes" id="UP000324222"/>
    </source>
</evidence>
<accession>A0A5B7I2G5</accession>
<dbReference type="OrthoDB" id="6367876at2759"/>
<sequence length="72" mass="7841">MNTWDDETNDAKLRAMVEDVVLCIGVEDPARGRWDVSGTTATVWVDASSLALGVAVEVVDDLVEDACYLRPD</sequence>
<dbReference type="EMBL" id="VSRR010043121">
    <property type="protein sequence ID" value="MPC76335.1"/>
    <property type="molecule type" value="Genomic_DNA"/>
</dbReference>
<reference evidence="1 2" key="1">
    <citation type="submission" date="2019-05" db="EMBL/GenBank/DDBJ databases">
        <title>Another draft genome of Portunus trituberculatus and its Hox gene families provides insights of decapod evolution.</title>
        <authorList>
            <person name="Jeong J.-H."/>
            <person name="Song I."/>
            <person name="Kim S."/>
            <person name="Choi T."/>
            <person name="Kim D."/>
            <person name="Ryu S."/>
            <person name="Kim W."/>
        </authorList>
    </citation>
    <scope>NUCLEOTIDE SEQUENCE [LARGE SCALE GENOMIC DNA]</scope>
    <source>
        <tissue evidence="1">Muscle</tissue>
    </source>
</reference>
<evidence type="ECO:0000313" key="1">
    <source>
        <dbReference type="EMBL" id="MPC76335.1"/>
    </source>
</evidence>
<proteinExistence type="predicted"/>
<organism evidence="1 2">
    <name type="scientific">Portunus trituberculatus</name>
    <name type="common">Swimming crab</name>
    <name type="synonym">Neptunus trituberculatus</name>
    <dbReference type="NCBI Taxonomy" id="210409"/>
    <lineage>
        <taxon>Eukaryota</taxon>
        <taxon>Metazoa</taxon>
        <taxon>Ecdysozoa</taxon>
        <taxon>Arthropoda</taxon>
        <taxon>Crustacea</taxon>
        <taxon>Multicrustacea</taxon>
        <taxon>Malacostraca</taxon>
        <taxon>Eumalacostraca</taxon>
        <taxon>Eucarida</taxon>
        <taxon>Decapoda</taxon>
        <taxon>Pleocyemata</taxon>
        <taxon>Brachyura</taxon>
        <taxon>Eubrachyura</taxon>
        <taxon>Portunoidea</taxon>
        <taxon>Portunidae</taxon>
        <taxon>Portuninae</taxon>
        <taxon>Portunus</taxon>
    </lineage>
</organism>
<keyword evidence="2" id="KW-1185">Reference proteome</keyword>
<dbReference type="Proteomes" id="UP000324222">
    <property type="component" value="Unassembled WGS sequence"/>
</dbReference>